<dbReference type="Gene3D" id="1.10.10.60">
    <property type="entry name" value="Homeodomain-like"/>
    <property type="match status" value="1"/>
</dbReference>
<gene>
    <name evidence="5" type="primary">kstR2</name>
    <name evidence="4" type="ORF">HQ38_05555</name>
    <name evidence="5" type="ORF">NCTC12858_01259</name>
</gene>
<dbReference type="InterPro" id="IPR009057">
    <property type="entry name" value="Homeodomain-like_sf"/>
</dbReference>
<dbReference type="SUPFAM" id="SSF48498">
    <property type="entry name" value="Tetracyclin repressor-like, C-terminal domain"/>
    <property type="match status" value="1"/>
</dbReference>
<dbReference type="Pfam" id="PF08360">
    <property type="entry name" value="TetR_C_5"/>
    <property type="match status" value="1"/>
</dbReference>
<evidence type="ECO:0000313" key="6">
    <source>
        <dbReference type="Proteomes" id="UP000030136"/>
    </source>
</evidence>
<accession>A0A0A2FIY5</accession>
<dbReference type="SUPFAM" id="SSF46689">
    <property type="entry name" value="Homeodomain-like"/>
    <property type="match status" value="1"/>
</dbReference>
<dbReference type="GO" id="GO:0045892">
    <property type="term" value="P:negative regulation of DNA-templated transcription"/>
    <property type="evidence" value="ECO:0007669"/>
    <property type="project" value="InterPro"/>
</dbReference>
<evidence type="ECO:0000256" key="2">
    <source>
        <dbReference type="PROSITE-ProRule" id="PRU00335"/>
    </source>
</evidence>
<feature type="DNA-binding region" description="H-T-H motif" evidence="2">
    <location>
        <begin position="30"/>
        <end position="49"/>
    </location>
</feature>
<name>A0A0A2FIY5_9PORP</name>
<dbReference type="InterPro" id="IPR050624">
    <property type="entry name" value="HTH-type_Tx_Regulator"/>
</dbReference>
<dbReference type="InterPro" id="IPR036271">
    <property type="entry name" value="Tet_transcr_reg_TetR-rel_C_sf"/>
</dbReference>
<dbReference type="KEGG" id="pcre:NCTC12858_01259"/>
<proteinExistence type="predicted"/>
<organism evidence="4 6">
    <name type="scientific">Porphyromonas crevioricanis</name>
    <dbReference type="NCBI Taxonomy" id="393921"/>
    <lineage>
        <taxon>Bacteria</taxon>
        <taxon>Pseudomonadati</taxon>
        <taxon>Bacteroidota</taxon>
        <taxon>Bacteroidia</taxon>
        <taxon>Bacteroidales</taxon>
        <taxon>Porphyromonadaceae</taxon>
        <taxon>Porphyromonas</taxon>
    </lineage>
</organism>
<evidence type="ECO:0000256" key="1">
    <source>
        <dbReference type="ARBA" id="ARBA00023125"/>
    </source>
</evidence>
<evidence type="ECO:0000313" key="5">
    <source>
        <dbReference type="EMBL" id="SQH73404.1"/>
    </source>
</evidence>
<dbReference type="EMBL" id="LS483447">
    <property type="protein sequence ID" value="SQH73404.1"/>
    <property type="molecule type" value="Genomic_DNA"/>
</dbReference>
<evidence type="ECO:0000259" key="3">
    <source>
        <dbReference type="PROSITE" id="PS50977"/>
    </source>
</evidence>
<dbReference type="eggNOG" id="COG1309">
    <property type="taxonomic scope" value="Bacteria"/>
</dbReference>
<keyword evidence="1 2" id="KW-0238">DNA-binding</keyword>
<reference evidence="5 7" key="2">
    <citation type="submission" date="2018-06" db="EMBL/GenBank/DDBJ databases">
        <authorList>
            <consortium name="Pathogen Informatics"/>
            <person name="Doyle S."/>
        </authorList>
    </citation>
    <scope>NUCLEOTIDE SEQUENCE [LARGE SCALE GENOMIC DNA]</scope>
    <source>
        <strain evidence="5 7">NCTC12858</strain>
    </source>
</reference>
<dbReference type="PROSITE" id="PS50977">
    <property type="entry name" value="HTH_TETR_2"/>
    <property type="match status" value="1"/>
</dbReference>
<dbReference type="PRINTS" id="PR00455">
    <property type="entry name" value="HTHTETR"/>
</dbReference>
<dbReference type="PANTHER" id="PTHR43479">
    <property type="entry name" value="ACREF/ENVCD OPERON REPRESSOR-RELATED"/>
    <property type="match status" value="1"/>
</dbReference>
<dbReference type="Pfam" id="PF00440">
    <property type="entry name" value="TetR_N"/>
    <property type="match status" value="1"/>
</dbReference>
<evidence type="ECO:0000313" key="4">
    <source>
        <dbReference type="EMBL" id="KGN94647.1"/>
    </source>
</evidence>
<evidence type="ECO:0000313" key="7">
    <source>
        <dbReference type="Proteomes" id="UP000249300"/>
    </source>
</evidence>
<dbReference type="EMBL" id="JQJC01000015">
    <property type="protein sequence ID" value="KGN94647.1"/>
    <property type="molecule type" value="Genomic_DNA"/>
</dbReference>
<dbReference type="PANTHER" id="PTHR43479:SF11">
    <property type="entry name" value="ACREF_ENVCD OPERON REPRESSOR-RELATED"/>
    <property type="match status" value="1"/>
</dbReference>
<reference evidence="4 6" key="1">
    <citation type="submission" date="2014-08" db="EMBL/GenBank/DDBJ databases">
        <title>Porphyromonas crevioricanis strain:COT-253_OH1447 Genome sequencing.</title>
        <authorList>
            <person name="Wallis C."/>
            <person name="Deusch O."/>
            <person name="O'Flynn C."/>
            <person name="Davis I."/>
            <person name="Jospin G."/>
            <person name="Darling A.E."/>
            <person name="Coil D.A."/>
            <person name="Alexiev A."/>
            <person name="Horsfall A."/>
            <person name="Kirkwood N."/>
            <person name="Harris S."/>
            <person name="Eisen J.A."/>
        </authorList>
    </citation>
    <scope>NUCLEOTIDE SEQUENCE [LARGE SCALE GENOMIC DNA]</scope>
    <source>
        <strain evidence="6">COT-253 OH1447</strain>
        <strain evidence="4">COT-253_OH1447</strain>
    </source>
</reference>
<dbReference type="Proteomes" id="UP000030136">
    <property type="component" value="Unassembled WGS sequence"/>
</dbReference>
<dbReference type="OrthoDB" id="9789566at2"/>
<protein>
    <submittedName>
        <fullName evidence="5">HTH-type transcriptional repressor KstR2</fullName>
    </submittedName>
</protein>
<dbReference type="Gene3D" id="1.10.357.10">
    <property type="entry name" value="Tetracycline Repressor, domain 2"/>
    <property type="match status" value="1"/>
</dbReference>
<dbReference type="InterPro" id="IPR013571">
    <property type="entry name" value="Tscrpt_reg_QacR_C"/>
</dbReference>
<dbReference type="STRING" id="393921.HQ45_02830"/>
<keyword evidence="7" id="KW-1185">Reference proteome</keyword>
<sequence>MPNNAASRTKELMIDVARQLFAKIGISNTTMNDIADKSKKGRRTIYTYFRNKADILTAIIQKELDTLAENLRAAKSARLRPENKLIHFIYIHLESMKDIVNRNGSLQAEFFSDIHMVERTRRSLDREERAMIKEILDEGVANGHFSITNTQIAASIILGSIKGLEVPYIAGRIRNKNGEIFDEFRCTVEQMLLNGIRPKHPRSAS</sequence>
<dbReference type="GO" id="GO:0003677">
    <property type="term" value="F:DNA binding"/>
    <property type="evidence" value="ECO:0007669"/>
    <property type="project" value="UniProtKB-UniRule"/>
</dbReference>
<dbReference type="GO" id="GO:0003700">
    <property type="term" value="F:DNA-binding transcription factor activity"/>
    <property type="evidence" value="ECO:0007669"/>
    <property type="project" value="InterPro"/>
</dbReference>
<dbReference type="InterPro" id="IPR001647">
    <property type="entry name" value="HTH_TetR"/>
</dbReference>
<dbReference type="RefSeq" id="WP_023938392.1">
    <property type="nucleotide sequence ID" value="NZ_FUXH01000001.1"/>
</dbReference>
<dbReference type="Proteomes" id="UP000249300">
    <property type="component" value="Chromosome 1"/>
</dbReference>
<dbReference type="AlphaFoldDB" id="A0A0A2FIY5"/>
<feature type="domain" description="HTH tetR-type" evidence="3">
    <location>
        <begin position="7"/>
        <end position="67"/>
    </location>
</feature>